<protein>
    <recommendedName>
        <fullName evidence="3">Endonuclease/exonuclease/phosphatase domain-containing protein</fullName>
    </recommendedName>
</protein>
<proteinExistence type="predicted"/>
<comment type="caution">
    <text evidence="1">The sequence shown here is derived from an EMBL/GenBank/DDBJ whole genome shotgun (WGS) entry which is preliminary data.</text>
</comment>
<dbReference type="SUPFAM" id="SSF56219">
    <property type="entry name" value="DNase I-like"/>
    <property type="match status" value="1"/>
</dbReference>
<reference evidence="1" key="1">
    <citation type="submission" date="2023-05" db="EMBL/GenBank/DDBJ databases">
        <title>Genome and transcriptome analyses reveal genes involved in the formation of fine ridges on petal epidermal cells in Hibiscus trionum.</title>
        <authorList>
            <person name="Koshimizu S."/>
            <person name="Masuda S."/>
            <person name="Ishii T."/>
            <person name="Shirasu K."/>
            <person name="Hoshino A."/>
            <person name="Arita M."/>
        </authorList>
    </citation>
    <scope>NUCLEOTIDE SEQUENCE</scope>
    <source>
        <strain evidence="1">Hamamatsu line</strain>
    </source>
</reference>
<name>A0A9W7M9D4_HIBTR</name>
<organism evidence="1 2">
    <name type="scientific">Hibiscus trionum</name>
    <name type="common">Flower of an hour</name>
    <dbReference type="NCBI Taxonomy" id="183268"/>
    <lineage>
        <taxon>Eukaryota</taxon>
        <taxon>Viridiplantae</taxon>
        <taxon>Streptophyta</taxon>
        <taxon>Embryophyta</taxon>
        <taxon>Tracheophyta</taxon>
        <taxon>Spermatophyta</taxon>
        <taxon>Magnoliopsida</taxon>
        <taxon>eudicotyledons</taxon>
        <taxon>Gunneridae</taxon>
        <taxon>Pentapetalae</taxon>
        <taxon>rosids</taxon>
        <taxon>malvids</taxon>
        <taxon>Malvales</taxon>
        <taxon>Malvaceae</taxon>
        <taxon>Malvoideae</taxon>
        <taxon>Hibiscus</taxon>
    </lineage>
</organism>
<dbReference type="AlphaFoldDB" id="A0A9W7M9D4"/>
<evidence type="ECO:0000313" key="2">
    <source>
        <dbReference type="Proteomes" id="UP001165190"/>
    </source>
</evidence>
<sequence>MKLLSWNVRGLGKPRTVGRLKQKLREEGPSIIFFMETKVKDSKMAGIRRKCGFSNGIDVSAIGRSGGLSMGWKSSCIVSLRSYSKNHIDVLINDDSDGLQWRCTGFYGAP</sequence>
<keyword evidence="2" id="KW-1185">Reference proteome</keyword>
<dbReference type="Gene3D" id="3.60.10.10">
    <property type="entry name" value="Endonuclease/exonuclease/phosphatase"/>
    <property type="match status" value="1"/>
</dbReference>
<evidence type="ECO:0008006" key="3">
    <source>
        <dbReference type="Google" id="ProtNLM"/>
    </source>
</evidence>
<evidence type="ECO:0000313" key="1">
    <source>
        <dbReference type="EMBL" id="GMI93033.1"/>
    </source>
</evidence>
<dbReference type="PANTHER" id="PTHR35218">
    <property type="entry name" value="RNASE H DOMAIN-CONTAINING PROTEIN"/>
    <property type="match status" value="1"/>
</dbReference>
<dbReference type="InterPro" id="IPR036691">
    <property type="entry name" value="Endo/exonu/phosph_ase_sf"/>
</dbReference>
<dbReference type="PANTHER" id="PTHR35218:SF9">
    <property type="entry name" value="ENDONUCLEASE_EXONUCLEASE_PHOSPHATASE DOMAIN-CONTAINING PROTEIN"/>
    <property type="match status" value="1"/>
</dbReference>
<dbReference type="OrthoDB" id="999895at2759"/>
<dbReference type="EMBL" id="BSYR01000025">
    <property type="protein sequence ID" value="GMI93033.1"/>
    <property type="molecule type" value="Genomic_DNA"/>
</dbReference>
<dbReference type="Proteomes" id="UP001165190">
    <property type="component" value="Unassembled WGS sequence"/>
</dbReference>
<gene>
    <name evidence="1" type="ORF">HRI_002972600</name>
</gene>
<accession>A0A9W7M9D4</accession>